<gene>
    <name evidence="2" type="ORF">AWB67_00089</name>
</gene>
<dbReference type="PANTHER" id="PTHR36057">
    <property type="match status" value="1"/>
</dbReference>
<dbReference type="InterPro" id="IPR036249">
    <property type="entry name" value="Thioredoxin-like_sf"/>
</dbReference>
<organism evidence="2 3">
    <name type="scientific">Caballeronia terrestris</name>
    <dbReference type="NCBI Taxonomy" id="1226301"/>
    <lineage>
        <taxon>Bacteria</taxon>
        <taxon>Pseudomonadati</taxon>
        <taxon>Pseudomonadota</taxon>
        <taxon>Betaproteobacteria</taxon>
        <taxon>Burkholderiales</taxon>
        <taxon>Burkholderiaceae</taxon>
        <taxon>Caballeronia</taxon>
    </lineage>
</organism>
<evidence type="ECO:0000313" key="3">
    <source>
        <dbReference type="Proteomes" id="UP000054925"/>
    </source>
</evidence>
<dbReference type="AlphaFoldDB" id="A0A158EUM7"/>
<sequence>MQAFLIRLMAGTLAAVTAWPAIAGVCTATSPAHRVALVELYTSEGCSSCPPADRWLSQFDRARKSDAAVPIALHVDYWDSLGWMDRFAQASFTGRQQRLSTQGGQRVVYTPEVFVAGREWRNWSDGSSVDARIRQMNAEAPLADIRIETSTAAAGKLAFDAAFSARPNLPADAVAYAAIIESGLHSQVQAGENQGVLLHHDRVVRRWIGPVRIADGRARLAGDYAGEPKTKYSVVAFVENAATGEVLQVAEAACGG</sequence>
<comment type="caution">
    <text evidence="2">The sequence shown here is derived from an EMBL/GenBank/DDBJ whole genome shotgun (WGS) entry which is preliminary data.</text>
</comment>
<reference evidence="2" key="1">
    <citation type="submission" date="2016-01" db="EMBL/GenBank/DDBJ databases">
        <authorList>
            <person name="Peeters C."/>
        </authorList>
    </citation>
    <scope>NUCLEOTIDE SEQUENCE [LARGE SCALE GENOMIC DNA]</scope>
    <source>
        <strain evidence="2">LMG 22937</strain>
    </source>
</reference>
<dbReference type="Pfam" id="PF06764">
    <property type="entry name" value="DUF1223"/>
    <property type="match status" value="1"/>
</dbReference>
<accession>A0A158EUM7</accession>
<proteinExistence type="predicted"/>
<dbReference type="RefSeq" id="WP_235024987.1">
    <property type="nucleotide sequence ID" value="NZ_FCOL02000001.1"/>
</dbReference>
<feature type="signal peptide" evidence="1">
    <location>
        <begin position="1"/>
        <end position="23"/>
    </location>
</feature>
<evidence type="ECO:0008006" key="4">
    <source>
        <dbReference type="Google" id="ProtNLM"/>
    </source>
</evidence>
<dbReference type="Proteomes" id="UP000054925">
    <property type="component" value="Unassembled WGS sequence"/>
</dbReference>
<keyword evidence="1" id="KW-0732">Signal</keyword>
<evidence type="ECO:0000256" key="1">
    <source>
        <dbReference type="SAM" id="SignalP"/>
    </source>
</evidence>
<dbReference type="InterPro" id="IPR010634">
    <property type="entry name" value="DUF1223"/>
</dbReference>
<dbReference type="PANTHER" id="PTHR36057:SF1">
    <property type="entry name" value="LIPOPROTEIN LIPID ATTACHMENT SITE-LIKE PROTEIN, PUTATIVE (DUF1223)-RELATED"/>
    <property type="match status" value="1"/>
</dbReference>
<protein>
    <recommendedName>
        <fullName evidence="4">DUF1223 domain-containing protein</fullName>
    </recommendedName>
</protein>
<evidence type="ECO:0000313" key="2">
    <source>
        <dbReference type="EMBL" id="SAL11264.1"/>
    </source>
</evidence>
<feature type="chain" id="PRO_5011119728" description="DUF1223 domain-containing protein" evidence="1">
    <location>
        <begin position="24"/>
        <end position="256"/>
    </location>
</feature>
<dbReference type="EMBL" id="FCOL02000001">
    <property type="protein sequence ID" value="SAL11264.1"/>
    <property type="molecule type" value="Genomic_DNA"/>
</dbReference>
<keyword evidence="3" id="KW-1185">Reference proteome</keyword>
<dbReference type="SUPFAM" id="SSF52833">
    <property type="entry name" value="Thioredoxin-like"/>
    <property type="match status" value="1"/>
</dbReference>
<name>A0A158EUM7_9BURK</name>